<reference evidence="1 2" key="1">
    <citation type="submission" date="2014-10" db="EMBL/GenBank/DDBJ databases">
        <title>Genome sequence of Ponticoccus sp. strain UMTAT08 isolated from clonal culture of toxic dinoflagellate Alexandrium tamiyavanichii.</title>
        <authorList>
            <person name="Gan H.Y."/>
            <person name="Muhd D.-D."/>
            <person name="Mohd Noor M.E."/>
            <person name="Yeong Y.S."/>
            <person name="Usup G."/>
        </authorList>
    </citation>
    <scope>NUCLEOTIDE SEQUENCE [LARGE SCALE GENOMIC DNA]</scope>
    <source>
        <strain evidence="1 2">UMTAT08</strain>
    </source>
</reference>
<organism evidence="1 2">
    <name type="scientific">Mameliella alba</name>
    <dbReference type="NCBI Taxonomy" id="561184"/>
    <lineage>
        <taxon>Bacteria</taxon>
        <taxon>Pseudomonadati</taxon>
        <taxon>Pseudomonadota</taxon>
        <taxon>Alphaproteobacteria</taxon>
        <taxon>Rhodobacterales</taxon>
        <taxon>Roseobacteraceae</taxon>
        <taxon>Mameliella</taxon>
    </lineage>
</organism>
<evidence type="ECO:0000313" key="1">
    <source>
        <dbReference type="EMBL" id="KHQ54866.1"/>
    </source>
</evidence>
<dbReference type="OrthoDB" id="2242787at2"/>
<protein>
    <submittedName>
        <fullName evidence="1">Uncharacterized protein</fullName>
    </submittedName>
</protein>
<keyword evidence="2" id="KW-1185">Reference proteome</keyword>
<name>A0A0B3SDR5_9RHOB</name>
<dbReference type="RefSeq" id="WP_043137353.1">
    <property type="nucleotide sequence ID" value="NZ_JAHVJH010000001.1"/>
</dbReference>
<evidence type="ECO:0000313" key="2">
    <source>
        <dbReference type="Proteomes" id="UP000030960"/>
    </source>
</evidence>
<gene>
    <name evidence="1" type="ORF">OA50_00702</name>
</gene>
<accession>A0A0B3SDR5</accession>
<dbReference type="EMBL" id="JSUQ01000002">
    <property type="protein sequence ID" value="KHQ54866.1"/>
    <property type="molecule type" value="Genomic_DNA"/>
</dbReference>
<accession>A0A225QRP9</accession>
<proteinExistence type="predicted"/>
<comment type="caution">
    <text evidence="1">The sequence shown here is derived from an EMBL/GenBank/DDBJ whole genome shotgun (WGS) entry which is preliminary data.</text>
</comment>
<dbReference type="Proteomes" id="UP000030960">
    <property type="component" value="Unassembled WGS sequence"/>
</dbReference>
<sequence length="219" mass="23225">MTLADNWLVTLGIASIVVSNLACLPYIRDMLCGSTRPARSTWLIWSVLSGICLMSNVDKGADASLFFVGVETAETVLIFALSIRFGMGSILNARDLAIYAVAGSGLALWWVTDDAVFALAIAIAISALGGVPTILKAYAEPRAETAACWGLSALAALLGLLSVGAFTPVLLAYPAYLLVLYCAILGAMSLGYRRERLEREAMALRLAPLRPRAMQGIPA</sequence>
<dbReference type="AlphaFoldDB" id="A0A0B3SDR5"/>